<name>A0AAD4GZD5_ASPNN</name>
<gene>
    <name evidence="2" type="ORF">FE257_006528</name>
</gene>
<sequence length="50" mass="5563">MAPAYQPRVARHFVGPKALGPKAKKAIIKKKETNKKKLVESKRVRRGGHG</sequence>
<evidence type="ECO:0000313" key="3">
    <source>
        <dbReference type="Proteomes" id="UP001194746"/>
    </source>
</evidence>
<reference evidence="2" key="2">
    <citation type="submission" date="2020-02" db="EMBL/GenBank/DDBJ databases">
        <authorList>
            <person name="Gilchrist C.L.M."/>
            <person name="Chooi Y.-H."/>
        </authorList>
    </citation>
    <scope>NUCLEOTIDE SEQUENCE</scope>
    <source>
        <strain evidence="2">MST-FP2251</strain>
    </source>
</reference>
<feature type="region of interest" description="Disordered" evidence="1">
    <location>
        <begin position="1"/>
        <end position="50"/>
    </location>
</feature>
<protein>
    <submittedName>
        <fullName evidence="2">Uncharacterized protein</fullName>
    </submittedName>
</protein>
<proteinExistence type="predicted"/>
<dbReference type="Proteomes" id="UP001194746">
    <property type="component" value="Unassembled WGS sequence"/>
</dbReference>
<dbReference type="AlphaFoldDB" id="A0AAD4GZD5"/>
<reference evidence="2" key="1">
    <citation type="journal article" date="2019" name="Beilstein J. Org. Chem.">
        <title>Nanangenines: drimane sesquiterpenoids as the dominant metabolite cohort of a novel Australian fungus, Aspergillus nanangensis.</title>
        <authorList>
            <person name="Lacey H.J."/>
            <person name="Gilchrist C.L.M."/>
            <person name="Crombie A."/>
            <person name="Kalaitzis J.A."/>
            <person name="Vuong D."/>
            <person name="Rutledge P.J."/>
            <person name="Turner P."/>
            <person name="Pitt J.I."/>
            <person name="Lacey E."/>
            <person name="Chooi Y.H."/>
            <person name="Piggott A.M."/>
        </authorList>
    </citation>
    <scope>NUCLEOTIDE SEQUENCE</scope>
    <source>
        <strain evidence="2">MST-FP2251</strain>
    </source>
</reference>
<accession>A0AAD4GZD5</accession>
<evidence type="ECO:0000256" key="1">
    <source>
        <dbReference type="SAM" id="MobiDB-lite"/>
    </source>
</evidence>
<feature type="compositionally biased region" description="Basic and acidic residues" evidence="1">
    <location>
        <begin position="29"/>
        <end position="42"/>
    </location>
</feature>
<organism evidence="2 3">
    <name type="scientific">Aspergillus nanangensis</name>
    <dbReference type="NCBI Taxonomy" id="2582783"/>
    <lineage>
        <taxon>Eukaryota</taxon>
        <taxon>Fungi</taxon>
        <taxon>Dikarya</taxon>
        <taxon>Ascomycota</taxon>
        <taxon>Pezizomycotina</taxon>
        <taxon>Eurotiomycetes</taxon>
        <taxon>Eurotiomycetidae</taxon>
        <taxon>Eurotiales</taxon>
        <taxon>Aspergillaceae</taxon>
        <taxon>Aspergillus</taxon>
        <taxon>Aspergillus subgen. Circumdati</taxon>
    </lineage>
</organism>
<evidence type="ECO:0000313" key="2">
    <source>
        <dbReference type="EMBL" id="KAF9894640.1"/>
    </source>
</evidence>
<keyword evidence="3" id="KW-1185">Reference proteome</keyword>
<dbReference type="EMBL" id="VCAU01000003">
    <property type="protein sequence ID" value="KAF9894640.1"/>
    <property type="molecule type" value="Genomic_DNA"/>
</dbReference>
<comment type="caution">
    <text evidence="2">The sequence shown here is derived from an EMBL/GenBank/DDBJ whole genome shotgun (WGS) entry which is preliminary data.</text>
</comment>